<dbReference type="Pfam" id="PF00766">
    <property type="entry name" value="ETF_alpha"/>
    <property type="match status" value="1"/>
</dbReference>
<dbReference type="SUPFAM" id="SSF52467">
    <property type="entry name" value="DHS-like NAD/FAD-binding domain"/>
    <property type="match status" value="1"/>
</dbReference>
<dbReference type="PROSITE" id="PS00696">
    <property type="entry name" value="ETF_ALPHA"/>
    <property type="match status" value="1"/>
</dbReference>
<comment type="cofactor">
    <cofactor evidence="8">
        <name>FAD</name>
        <dbReference type="ChEBI" id="CHEBI:57692"/>
    </cofactor>
    <text evidence="8">Binds 1 FAD per dimer.</text>
</comment>
<evidence type="ECO:0000256" key="8">
    <source>
        <dbReference type="PIRSR" id="PIRSR000089-1"/>
    </source>
</evidence>
<evidence type="ECO:0000256" key="4">
    <source>
        <dbReference type="ARBA" id="ARBA00022630"/>
    </source>
</evidence>
<protein>
    <submittedName>
        <fullName evidence="10">Electron transfer flavoprotein, alpha subunit</fullName>
    </submittedName>
</protein>
<dbReference type="InterPro" id="IPR018206">
    <property type="entry name" value="ETF_asu_C_CS"/>
</dbReference>
<dbReference type="PANTHER" id="PTHR43153">
    <property type="entry name" value="ELECTRON TRANSFER FLAVOPROTEIN ALPHA"/>
    <property type="match status" value="1"/>
</dbReference>
<dbReference type="Gene3D" id="3.40.50.1220">
    <property type="entry name" value="TPP-binding domain"/>
    <property type="match status" value="1"/>
</dbReference>
<dbReference type="Pfam" id="PF01012">
    <property type="entry name" value="ETF"/>
    <property type="match status" value="1"/>
</dbReference>
<evidence type="ECO:0000313" key="10">
    <source>
        <dbReference type="EMBL" id="SJM65285.1"/>
    </source>
</evidence>
<dbReference type="RefSeq" id="WP_245806667.1">
    <property type="nucleotide sequence ID" value="NZ_FUHW01000032.1"/>
</dbReference>
<dbReference type="SMART" id="SM00893">
    <property type="entry name" value="ETF"/>
    <property type="match status" value="1"/>
</dbReference>
<feature type="binding site" evidence="8">
    <location>
        <begin position="234"/>
        <end position="235"/>
    </location>
    <ligand>
        <name>FAD</name>
        <dbReference type="ChEBI" id="CHEBI:57692"/>
    </ligand>
</feature>
<feature type="binding site" evidence="8">
    <location>
        <position position="286"/>
    </location>
    <ligand>
        <name>FAD</name>
        <dbReference type="ChEBI" id="CHEBI:57692"/>
    </ligand>
</feature>
<dbReference type="PANTHER" id="PTHR43153:SF1">
    <property type="entry name" value="ELECTRON TRANSFER FLAVOPROTEIN SUBUNIT ALPHA, MITOCHONDRIAL"/>
    <property type="match status" value="1"/>
</dbReference>
<proteinExistence type="inferred from homology"/>
<comment type="subunit">
    <text evidence="2">Heterodimer of an alpha and a beta subunit.</text>
</comment>
<gene>
    <name evidence="10" type="ORF">FM101_09175</name>
</gene>
<dbReference type="FunFam" id="3.40.50.1220:FF:000001">
    <property type="entry name" value="Electron transfer flavoprotein, alpha subunit"/>
    <property type="match status" value="1"/>
</dbReference>
<evidence type="ECO:0000256" key="5">
    <source>
        <dbReference type="ARBA" id="ARBA00022827"/>
    </source>
</evidence>
<organism evidence="10 11">
    <name type="scientific">Arthrobacter rhombi</name>
    <dbReference type="NCBI Taxonomy" id="71253"/>
    <lineage>
        <taxon>Bacteria</taxon>
        <taxon>Bacillati</taxon>
        <taxon>Actinomycetota</taxon>
        <taxon>Actinomycetes</taxon>
        <taxon>Micrococcales</taxon>
        <taxon>Micrococcaceae</taxon>
        <taxon>Arthrobacter</taxon>
    </lineage>
</organism>
<dbReference type="InterPro" id="IPR001308">
    <property type="entry name" value="ETF_a/FixB"/>
</dbReference>
<evidence type="ECO:0000313" key="11">
    <source>
        <dbReference type="Proteomes" id="UP000195913"/>
    </source>
</evidence>
<evidence type="ECO:0000256" key="3">
    <source>
        <dbReference type="ARBA" id="ARBA00022448"/>
    </source>
</evidence>
<evidence type="ECO:0000256" key="1">
    <source>
        <dbReference type="ARBA" id="ARBA00005817"/>
    </source>
</evidence>
<dbReference type="Proteomes" id="UP000195913">
    <property type="component" value="Unassembled WGS sequence"/>
</dbReference>
<accession>A0A1R4GB24</accession>
<dbReference type="GO" id="GO:0050660">
    <property type="term" value="F:flavin adenine dinucleotide binding"/>
    <property type="evidence" value="ECO:0007669"/>
    <property type="project" value="InterPro"/>
</dbReference>
<dbReference type="InterPro" id="IPR014731">
    <property type="entry name" value="ETF_asu_C"/>
</dbReference>
<comment type="function">
    <text evidence="7">The electron transfer flavoprotein serves as a specific electron acceptor for other dehydrogenases. It transfers the electrons to the main respiratory chain via ETF-ubiquinone oxidoreductase (ETF dehydrogenase).</text>
</comment>
<sequence length="326" mass="32460">MSTILVNCEMAANGTLRPHTAHLLALASQLGDPVAVVAAPAGTTVVAELAAWGAPVVVVAETPAATSHVAAGAVAALAEALNRYEPAAVLASTTADARETIGRLAARTGNPVVLEAIDVTTADGRIRATHSVYGGNYTTESTVGSGVALVTVSSHGLPALPAVEAPTVETLDLDVATSTAAAITAIQPVEASSGRPELTSAKIVVSGGRGLGSAEDFALVSTLADALGAGLGASRAAVDAGYIGQNHQVGQTGVSVSPDLYLAVGISGAIQHRAGMQTAQRIVAINEDADAPIFEIADFGIVGDLFTILPQLNRALAERAGVGATV</sequence>
<dbReference type="Gene3D" id="3.40.50.620">
    <property type="entry name" value="HUPs"/>
    <property type="match status" value="1"/>
</dbReference>
<keyword evidence="4" id="KW-0285">Flavoprotein</keyword>
<dbReference type="PIRSF" id="PIRSF000089">
    <property type="entry name" value="Electra_flavoP_a"/>
    <property type="match status" value="1"/>
</dbReference>
<dbReference type="GO" id="GO:0009055">
    <property type="term" value="F:electron transfer activity"/>
    <property type="evidence" value="ECO:0007669"/>
    <property type="project" value="InterPro"/>
</dbReference>
<evidence type="ECO:0000256" key="2">
    <source>
        <dbReference type="ARBA" id="ARBA00011355"/>
    </source>
</evidence>
<evidence type="ECO:0000256" key="6">
    <source>
        <dbReference type="ARBA" id="ARBA00022982"/>
    </source>
</evidence>
<keyword evidence="11" id="KW-1185">Reference proteome</keyword>
<keyword evidence="6" id="KW-0249">Electron transport</keyword>
<feature type="domain" description="Electron transfer flavoprotein alpha/beta-subunit N-terminal" evidence="9">
    <location>
        <begin position="4"/>
        <end position="186"/>
    </location>
</feature>
<keyword evidence="5 8" id="KW-0274">FAD</keyword>
<evidence type="ECO:0000259" key="9">
    <source>
        <dbReference type="SMART" id="SM00893"/>
    </source>
</evidence>
<comment type="similarity">
    <text evidence="1">Belongs to the ETF alpha-subunit/FixB family.</text>
</comment>
<feature type="binding site" evidence="8">
    <location>
        <position position="209"/>
    </location>
    <ligand>
        <name>FAD</name>
        <dbReference type="ChEBI" id="CHEBI:57692"/>
    </ligand>
</feature>
<dbReference type="EMBL" id="FUHW01000032">
    <property type="protein sequence ID" value="SJM65285.1"/>
    <property type="molecule type" value="Genomic_DNA"/>
</dbReference>
<dbReference type="SUPFAM" id="SSF52402">
    <property type="entry name" value="Adenine nucleotide alpha hydrolases-like"/>
    <property type="match status" value="1"/>
</dbReference>
<keyword evidence="3" id="KW-0813">Transport</keyword>
<feature type="binding site" evidence="8">
    <location>
        <begin position="265"/>
        <end position="272"/>
    </location>
    <ligand>
        <name>FAD</name>
        <dbReference type="ChEBI" id="CHEBI:57692"/>
    </ligand>
</feature>
<name>A0A1R4GB24_9MICC</name>
<dbReference type="InterPro" id="IPR029035">
    <property type="entry name" value="DHS-like_NAD/FAD-binding_dom"/>
</dbReference>
<dbReference type="InterPro" id="IPR014729">
    <property type="entry name" value="Rossmann-like_a/b/a_fold"/>
</dbReference>
<dbReference type="InterPro" id="IPR014730">
    <property type="entry name" value="ETF_a/b_N"/>
</dbReference>
<dbReference type="GO" id="GO:0033539">
    <property type="term" value="P:fatty acid beta-oxidation using acyl-CoA dehydrogenase"/>
    <property type="evidence" value="ECO:0007669"/>
    <property type="project" value="TreeGrafter"/>
</dbReference>
<feature type="binding site" evidence="8">
    <location>
        <begin position="248"/>
        <end position="252"/>
    </location>
    <ligand>
        <name>FAD</name>
        <dbReference type="ChEBI" id="CHEBI:57692"/>
    </ligand>
</feature>
<dbReference type="AlphaFoldDB" id="A0A1R4GB24"/>
<evidence type="ECO:0000256" key="7">
    <source>
        <dbReference type="ARBA" id="ARBA00025649"/>
    </source>
</evidence>
<reference evidence="10 11" key="1">
    <citation type="submission" date="2017-02" db="EMBL/GenBank/DDBJ databases">
        <authorList>
            <person name="Peterson S.W."/>
        </authorList>
    </citation>
    <scope>NUCLEOTIDE SEQUENCE [LARGE SCALE GENOMIC DNA]</scope>
    <source>
        <strain evidence="10 11">B Ar 00.02</strain>
    </source>
</reference>